<comment type="caution">
    <text evidence="5">The sequence shown here is derived from an EMBL/GenBank/DDBJ whole genome shotgun (WGS) entry which is preliminary data.</text>
</comment>
<feature type="domain" description="Bacterial Ig" evidence="4">
    <location>
        <begin position="500"/>
        <end position="577"/>
    </location>
</feature>
<dbReference type="Gene3D" id="2.60.120.380">
    <property type="match status" value="4"/>
</dbReference>
<feature type="domain" description="Peptidase C-terminal archaeal/bacterial" evidence="3">
    <location>
        <begin position="411"/>
        <end position="481"/>
    </location>
</feature>
<feature type="region of interest" description="Disordered" evidence="1">
    <location>
        <begin position="253"/>
        <end position="275"/>
    </location>
</feature>
<dbReference type="Gene3D" id="2.60.40.10">
    <property type="entry name" value="Immunoglobulins"/>
    <property type="match status" value="1"/>
</dbReference>
<dbReference type="InterPro" id="IPR007280">
    <property type="entry name" value="Peptidase_C_arc/bac"/>
</dbReference>
<gene>
    <name evidence="5" type="ORF">J2Z18_002525</name>
</gene>
<feature type="chain" id="PRO_5046188901" description="Bacterial Ig domain-containing protein" evidence="2">
    <location>
        <begin position="26"/>
        <end position="578"/>
    </location>
</feature>
<evidence type="ECO:0000259" key="3">
    <source>
        <dbReference type="Pfam" id="PF04151"/>
    </source>
</evidence>
<dbReference type="Pfam" id="PF17936">
    <property type="entry name" value="Big_6"/>
    <property type="match status" value="1"/>
</dbReference>
<evidence type="ECO:0000256" key="2">
    <source>
        <dbReference type="SAM" id="SignalP"/>
    </source>
</evidence>
<dbReference type="EMBL" id="JAGGKI010000005">
    <property type="protein sequence ID" value="MBP1893423.1"/>
    <property type="molecule type" value="Genomic_DNA"/>
</dbReference>
<dbReference type="Proteomes" id="UP000706926">
    <property type="component" value="Unassembled WGS sequence"/>
</dbReference>
<evidence type="ECO:0000259" key="4">
    <source>
        <dbReference type="Pfam" id="PF17936"/>
    </source>
</evidence>
<feature type="signal peptide" evidence="2">
    <location>
        <begin position="1"/>
        <end position="25"/>
    </location>
</feature>
<dbReference type="RefSeq" id="WP_007127848.1">
    <property type="nucleotide sequence ID" value="NZ_CP139098.1"/>
</dbReference>
<dbReference type="InterPro" id="IPR013783">
    <property type="entry name" value="Ig-like_fold"/>
</dbReference>
<dbReference type="SUPFAM" id="SSF89260">
    <property type="entry name" value="Collagen-binding domain"/>
    <property type="match status" value="3"/>
</dbReference>
<keyword evidence="6" id="KW-1185">Reference proteome</keyword>
<evidence type="ECO:0000256" key="1">
    <source>
        <dbReference type="SAM" id="MobiDB-lite"/>
    </source>
</evidence>
<dbReference type="InterPro" id="IPR041498">
    <property type="entry name" value="Big_6"/>
</dbReference>
<protein>
    <recommendedName>
        <fullName evidence="7">Bacterial Ig domain-containing protein</fullName>
    </recommendedName>
</protein>
<evidence type="ECO:0008006" key="7">
    <source>
        <dbReference type="Google" id="ProtNLM"/>
    </source>
</evidence>
<dbReference type="Pfam" id="PF04151">
    <property type="entry name" value="PPC"/>
    <property type="match status" value="1"/>
</dbReference>
<sequence length="578" mass="63789">MKKSSWCLILSLLLVFSLFPSSLVAADSSQVLTFNNKITGAITNAGDELHQYSFVVPSAGRVNVEVFSEIREALFYVMAPDGTTELAKEDLYYGSESEPKKWDTWLDLEAGTYLIKVKQYGKNTGAYSLKLTHTPANGQDIEPNDSTDAAQPLNLKGTVQKGLISESDSVDVYRLDVPSAGRVDLEAFSYIREVLLYVLDGDGTTEITKQDLYYGSLDEPQKWTQSLDLEAGTYYFKVKKYGSNTGKYTIKANHTPVKGNDAEPNNNTEQSQALQTNNKAQTGYISESDDVDVYRFQLPKAGQIDLEAISQIREVLIYVLDADGTTEIDKADLYYGSDQEPKKWNESLDLEAGTYFIKVKKYGSNTGKYTLKANYKAYNGHDAEPNDTKEMAQSIQLTNQLVKGWISWSDDVDMYKFTVPKTGPVQLDFTSQINEVLVYLLANDGVTELYKNDVYYASDDQPKKVVQKLQLKPGTYYVKVKKYGANTGAYSLRMKELTPPAAPKVNALKSQSTKVTGKAEPSSTVTVYSGKTLIGKGTANKSGNFTVSIKAQKAGKSLTVYATDAAGNRSTAAKVIVK</sequence>
<feature type="compositionally biased region" description="Polar residues" evidence="1">
    <location>
        <begin position="263"/>
        <end position="275"/>
    </location>
</feature>
<organism evidence="5 6">
    <name type="scientific">Paenibacillus lactis</name>
    <dbReference type="NCBI Taxonomy" id="228574"/>
    <lineage>
        <taxon>Bacteria</taxon>
        <taxon>Bacillati</taxon>
        <taxon>Bacillota</taxon>
        <taxon>Bacilli</taxon>
        <taxon>Bacillales</taxon>
        <taxon>Paenibacillaceae</taxon>
        <taxon>Paenibacillus</taxon>
    </lineage>
</organism>
<dbReference type="GeneID" id="95404517"/>
<evidence type="ECO:0000313" key="6">
    <source>
        <dbReference type="Proteomes" id="UP000706926"/>
    </source>
</evidence>
<reference evidence="5 6" key="1">
    <citation type="submission" date="2021-03" db="EMBL/GenBank/DDBJ databases">
        <title>Genomic Encyclopedia of Type Strains, Phase IV (KMG-IV): sequencing the most valuable type-strain genomes for metagenomic binning, comparative biology and taxonomic classification.</title>
        <authorList>
            <person name="Goeker M."/>
        </authorList>
    </citation>
    <scope>NUCLEOTIDE SEQUENCE [LARGE SCALE GENOMIC DNA]</scope>
    <source>
        <strain evidence="5 6">DSM 15596</strain>
    </source>
</reference>
<evidence type="ECO:0000313" key="5">
    <source>
        <dbReference type="EMBL" id="MBP1893423.1"/>
    </source>
</evidence>
<accession>A0ABS4FAZ3</accession>
<name>A0ABS4FAZ3_9BACL</name>
<keyword evidence="2" id="KW-0732">Signal</keyword>
<proteinExistence type="predicted"/>